<evidence type="ECO:0000313" key="2">
    <source>
        <dbReference type="EMBL" id="BCB83828.1"/>
    </source>
</evidence>
<keyword evidence="3" id="KW-1185">Reference proteome</keyword>
<dbReference type="InterPro" id="IPR027417">
    <property type="entry name" value="P-loop_NTPase"/>
</dbReference>
<dbReference type="RefSeq" id="WP_173154554.1">
    <property type="nucleotide sequence ID" value="NZ_AP022871.1"/>
</dbReference>
<reference evidence="2 3" key="2">
    <citation type="submission" date="2020-03" db="EMBL/GenBank/DDBJ databases">
        <authorList>
            <person name="Ichikawa N."/>
            <person name="Kimura A."/>
            <person name="Kitahashi Y."/>
            <person name="Uohara A."/>
        </authorList>
    </citation>
    <scope>NUCLEOTIDE SEQUENCE [LARGE SCALE GENOMIC DNA]</scope>
    <source>
        <strain evidence="2 3">NBRC 105367</strain>
    </source>
</reference>
<dbReference type="SUPFAM" id="SSF52540">
    <property type="entry name" value="P-loop containing nucleoside triphosphate hydrolases"/>
    <property type="match status" value="1"/>
</dbReference>
<organism evidence="2 3">
    <name type="scientific">Phytohabitans suffuscus</name>
    <dbReference type="NCBI Taxonomy" id="624315"/>
    <lineage>
        <taxon>Bacteria</taxon>
        <taxon>Bacillati</taxon>
        <taxon>Actinomycetota</taxon>
        <taxon>Actinomycetes</taxon>
        <taxon>Micromonosporales</taxon>
        <taxon>Micromonosporaceae</taxon>
    </lineage>
</organism>
<protein>
    <recommendedName>
        <fullName evidence="4">AAA domain-containing protein</fullName>
    </recommendedName>
</protein>
<feature type="region of interest" description="Disordered" evidence="1">
    <location>
        <begin position="100"/>
        <end position="143"/>
    </location>
</feature>
<dbReference type="AlphaFoldDB" id="A0A6F8YCX6"/>
<dbReference type="PANTHER" id="PTHR32309:SF13">
    <property type="entry name" value="FERRIC ENTEROBACTIN TRANSPORT PROTEIN FEPE"/>
    <property type="match status" value="1"/>
</dbReference>
<proteinExistence type="predicted"/>
<name>A0A6F8YCX6_9ACTN</name>
<dbReference type="PANTHER" id="PTHR32309">
    <property type="entry name" value="TYROSINE-PROTEIN KINASE"/>
    <property type="match status" value="1"/>
</dbReference>
<accession>A0A6F8YCX6</accession>
<dbReference type="GO" id="GO:0005886">
    <property type="term" value="C:plasma membrane"/>
    <property type="evidence" value="ECO:0007669"/>
    <property type="project" value="TreeGrafter"/>
</dbReference>
<dbReference type="GO" id="GO:0004713">
    <property type="term" value="F:protein tyrosine kinase activity"/>
    <property type="evidence" value="ECO:0007669"/>
    <property type="project" value="TreeGrafter"/>
</dbReference>
<reference evidence="2 3" key="1">
    <citation type="submission" date="2020-03" db="EMBL/GenBank/DDBJ databases">
        <title>Whole genome shotgun sequence of Phytohabitans suffuscus NBRC 105367.</title>
        <authorList>
            <person name="Komaki H."/>
            <person name="Tamura T."/>
        </authorList>
    </citation>
    <scope>NUCLEOTIDE SEQUENCE [LARGE SCALE GENOMIC DNA]</scope>
    <source>
        <strain evidence="2 3">NBRC 105367</strain>
    </source>
</reference>
<gene>
    <name evidence="2" type="ORF">Psuf_011410</name>
</gene>
<dbReference type="EMBL" id="AP022871">
    <property type="protein sequence ID" value="BCB83828.1"/>
    <property type="molecule type" value="Genomic_DNA"/>
</dbReference>
<dbReference type="Proteomes" id="UP000503011">
    <property type="component" value="Chromosome"/>
</dbReference>
<sequence length="143" mass="15182">MGAGQRCPAPNPSELLGSQALVDLLDRMRERFDIVIIDTPPLLPVTDAAVATVRADGALVVVRCGRTTRPQVATAVRALAAVDARLLGFVLNMTPPARNEDYYYQSHGPEALPRLDRPDVAGPPAARSTGQTSDATAPVRSAR</sequence>
<evidence type="ECO:0008006" key="4">
    <source>
        <dbReference type="Google" id="ProtNLM"/>
    </source>
</evidence>
<evidence type="ECO:0000313" key="3">
    <source>
        <dbReference type="Proteomes" id="UP000503011"/>
    </source>
</evidence>
<dbReference type="InterPro" id="IPR050445">
    <property type="entry name" value="Bact_polysacc_biosynth/exp"/>
</dbReference>
<evidence type="ECO:0000256" key="1">
    <source>
        <dbReference type="SAM" id="MobiDB-lite"/>
    </source>
</evidence>
<dbReference type="Gene3D" id="3.40.50.300">
    <property type="entry name" value="P-loop containing nucleotide triphosphate hydrolases"/>
    <property type="match status" value="1"/>
</dbReference>
<dbReference type="KEGG" id="psuu:Psuf_011410"/>